<feature type="domain" description="Response regulatory" evidence="4">
    <location>
        <begin position="69"/>
        <end position="187"/>
    </location>
</feature>
<dbReference type="GO" id="GO:0000160">
    <property type="term" value="P:phosphorelay signal transduction system"/>
    <property type="evidence" value="ECO:0007669"/>
    <property type="project" value="UniProtKB-KW"/>
</dbReference>
<accession>A0A453Q7P9</accession>
<dbReference type="SUPFAM" id="SSF52172">
    <property type="entry name" value="CheY-like"/>
    <property type="match status" value="1"/>
</dbReference>
<feature type="modified residue" description="4-aspartylphosphate" evidence="2">
    <location>
        <position position="120"/>
    </location>
</feature>
<keyword evidence="3" id="KW-0732">Signal</keyword>
<keyword evidence="6" id="KW-1185">Reference proteome</keyword>
<evidence type="ECO:0000259" key="4">
    <source>
        <dbReference type="PROSITE" id="PS50110"/>
    </source>
</evidence>
<dbReference type="CDD" id="cd17581">
    <property type="entry name" value="REC_typeA_ARR"/>
    <property type="match status" value="1"/>
</dbReference>
<proteinExistence type="predicted"/>
<evidence type="ECO:0000256" key="1">
    <source>
        <dbReference type="ARBA" id="ARBA00023012"/>
    </source>
</evidence>
<reference evidence="5" key="5">
    <citation type="journal article" date="2021" name="G3 (Bethesda)">
        <title>Aegilops tauschii genome assembly Aet v5.0 features greater sequence contiguity and improved annotation.</title>
        <authorList>
            <person name="Wang L."/>
            <person name="Zhu T."/>
            <person name="Rodriguez J.C."/>
            <person name="Deal K.R."/>
            <person name="Dubcovsky J."/>
            <person name="McGuire P.E."/>
            <person name="Lux T."/>
            <person name="Spannagl M."/>
            <person name="Mayer K.F.X."/>
            <person name="Baldrich P."/>
            <person name="Meyers B.C."/>
            <person name="Huo N."/>
            <person name="Gu Y.Q."/>
            <person name="Zhou H."/>
            <person name="Devos K.M."/>
            <person name="Bennetzen J.L."/>
            <person name="Unver T."/>
            <person name="Budak H."/>
            <person name="Gulick P.J."/>
            <person name="Galiba G."/>
            <person name="Kalapos B."/>
            <person name="Nelson D.R."/>
            <person name="Li P."/>
            <person name="You F.M."/>
            <person name="Luo M.C."/>
            <person name="Dvorak J."/>
        </authorList>
    </citation>
    <scope>NUCLEOTIDE SEQUENCE [LARGE SCALE GENOMIC DNA]</scope>
    <source>
        <strain evidence="5">cv. AL8/78</strain>
    </source>
</reference>
<evidence type="ECO:0000313" key="5">
    <source>
        <dbReference type="EnsemblPlants" id="AET6Gv21006200.18"/>
    </source>
</evidence>
<reference evidence="6" key="1">
    <citation type="journal article" date="2014" name="Science">
        <title>Ancient hybridizations among the ancestral genomes of bread wheat.</title>
        <authorList>
            <consortium name="International Wheat Genome Sequencing Consortium,"/>
            <person name="Marcussen T."/>
            <person name="Sandve S.R."/>
            <person name="Heier L."/>
            <person name="Spannagl M."/>
            <person name="Pfeifer M."/>
            <person name="Jakobsen K.S."/>
            <person name="Wulff B.B."/>
            <person name="Steuernagel B."/>
            <person name="Mayer K.F."/>
            <person name="Olsen O.A."/>
        </authorList>
    </citation>
    <scope>NUCLEOTIDE SEQUENCE [LARGE SCALE GENOMIC DNA]</scope>
    <source>
        <strain evidence="6">cv. AL8/78</strain>
    </source>
</reference>
<name>A0A453Q7P9_AEGTS</name>
<feature type="signal peptide" evidence="3">
    <location>
        <begin position="1"/>
        <end position="17"/>
    </location>
</feature>
<dbReference type="InterPro" id="IPR011006">
    <property type="entry name" value="CheY-like_superfamily"/>
</dbReference>
<dbReference type="Gramene" id="AET6Gv21006200.18">
    <property type="protein sequence ID" value="AET6Gv21006200.18"/>
    <property type="gene ID" value="AET6Gv21006200"/>
</dbReference>
<evidence type="ECO:0000256" key="2">
    <source>
        <dbReference type="PROSITE-ProRule" id="PRU00169"/>
    </source>
</evidence>
<dbReference type="SMART" id="SM00448">
    <property type="entry name" value="REC"/>
    <property type="match status" value="1"/>
</dbReference>
<dbReference type="InterPro" id="IPR045279">
    <property type="entry name" value="ARR-like"/>
</dbReference>
<feature type="chain" id="PRO_5019045383" description="Response regulatory domain-containing protein" evidence="3">
    <location>
        <begin position="18"/>
        <end position="193"/>
    </location>
</feature>
<keyword evidence="1" id="KW-0902">Two-component regulatory system</keyword>
<dbReference type="PROSITE" id="PS50110">
    <property type="entry name" value="RESPONSE_REGULATORY"/>
    <property type="match status" value="1"/>
</dbReference>
<dbReference type="Gene3D" id="3.40.50.2300">
    <property type="match status" value="1"/>
</dbReference>
<reference evidence="6" key="2">
    <citation type="journal article" date="2017" name="Nat. Plants">
        <title>The Aegilops tauschii genome reveals multiple impacts of transposons.</title>
        <authorList>
            <person name="Zhao G."/>
            <person name="Zou C."/>
            <person name="Li K."/>
            <person name="Wang K."/>
            <person name="Li T."/>
            <person name="Gao L."/>
            <person name="Zhang X."/>
            <person name="Wang H."/>
            <person name="Yang Z."/>
            <person name="Liu X."/>
            <person name="Jiang W."/>
            <person name="Mao L."/>
            <person name="Kong X."/>
            <person name="Jiao Y."/>
            <person name="Jia J."/>
        </authorList>
    </citation>
    <scope>NUCLEOTIDE SEQUENCE [LARGE SCALE GENOMIC DNA]</scope>
    <source>
        <strain evidence="6">cv. AL8/78</strain>
    </source>
</reference>
<sequence>FCLFLGVLFYSVGRPLANHPCIYKTAASCCHLAQLIKLLTCQPNQQASAPSIPLCCLCPMSTTVQEPPHVLAVDDSLVDRVVISRLLRSSKYRVTTVDSGKKALEVLSLGHESVQLIITDYCMPEMTGYDLLKRVKESAELRGIPVVIMSSENSPARIRRCLDEGAEEFLIKPVRPSDVSRLCNRAIAAMPMR</sequence>
<dbReference type="InterPro" id="IPR001789">
    <property type="entry name" value="Sig_transdc_resp-reg_receiver"/>
</dbReference>
<organism evidence="5 6">
    <name type="scientific">Aegilops tauschii subsp. strangulata</name>
    <name type="common">Goatgrass</name>
    <dbReference type="NCBI Taxonomy" id="200361"/>
    <lineage>
        <taxon>Eukaryota</taxon>
        <taxon>Viridiplantae</taxon>
        <taxon>Streptophyta</taxon>
        <taxon>Embryophyta</taxon>
        <taxon>Tracheophyta</taxon>
        <taxon>Spermatophyta</taxon>
        <taxon>Magnoliopsida</taxon>
        <taxon>Liliopsida</taxon>
        <taxon>Poales</taxon>
        <taxon>Poaceae</taxon>
        <taxon>BOP clade</taxon>
        <taxon>Pooideae</taxon>
        <taxon>Triticodae</taxon>
        <taxon>Triticeae</taxon>
        <taxon>Triticinae</taxon>
        <taxon>Aegilops</taxon>
    </lineage>
</organism>
<dbReference type="PANTHER" id="PTHR43874:SF69">
    <property type="entry name" value="TWO-COMPONENT RESPONSE REGULATOR ORR3"/>
    <property type="match status" value="1"/>
</dbReference>
<reference evidence="5" key="4">
    <citation type="submission" date="2019-03" db="UniProtKB">
        <authorList>
            <consortium name="EnsemblPlants"/>
        </authorList>
    </citation>
    <scope>IDENTIFICATION</scope>
</reference>
<dbReference type="EnsemblPlants" id="AET6Gv21006200.18">
    <property type="protein sequence ID" value="AET6Gv21006200.18"/>
    <property type="gene ID" value="AET6Gv21006200"/>
</dbReference>
<dbReference type="PANTHER" id="PTHR43874">
    <property type="entry name" value="TWO-COMPONENT RESPONSE REGULATOR"/>
    <property type="match status" value="1"/>
</dbReference>
<dbReference type="Proteomes" id="UP000015105">
    <property type="component" value="Chromosome 6D"/>
</dbReference>
<evidence type="ECO:0000256" key="3">
    <source>
        <dbReference type="SAM" id="SignalP"/>
    </source>
</evidence>
<keyword evidence="2" id="KW-0597">Phosphoprotein</keyword>
<protein>
    <recommendedName>
        <fullName evidence="4">Response regulatory domain-containing protein</fullName>
    </recommendedName>
</protein>
<reference evidence="5" key="3">
    <citation type="journal article" date="2017" name="Nature">
        <title>Genome sequence of the progenitor of the wheat D genome Aegilops tauschii.</title>
        <authorList>
            <person name="Luo M.C."/>
            <person name="Gu Y.Q."/>
            <person name="Puiu D."/>
            <person name="Wang H."/>
            <person name="Twardziok S.O."/>
            <person name="Deal K.R."/>
            <person name="Huo N."/>
            <person name="Zhu T."/>
            <person name="Wang L."/>
            <person name="Wang Y."/>
            <person name="McGuire P.E."/>
            <person name="Liu S."/>
            <person name="Long H."/>
            <person name="Ramasamy R.K."/>
            <person name="Rodriguez J.C."/>
            <person name="Van S.L."/>
            <person name="Yuan L."/>
            <person name="Wang Z."/>
            <person name="Xia Z."/>
            <person name="Xiao L."/>
            <person name="Anderson O.D."/>
            <person name="Ouyang S."/>
            <person name="Liang Y."/>
            <person name="Zimin A.V."/>
            <person name="Pertea G."/>
            <person name="Qi P."/>
            <person name="Bennetzen J.L."/>
            <person name="Dai X."/>
            <person name="Dawson M.W."/>
            <person name="Muller H.G."/>
            <person name="Kugler K."/>
            <person name="Rivarola-Duarte L."/>
            <person name="Spannagl M."/>
            <person name="Mayer K.F.X."/>
            <person name="Lu F.H."/>
            <person name="Bevan M.W."/>
            <person name="Leroy P."/>
            <person name="Li P."/>
            <person name="You F.M."/>
            <person name="Sun Q."/>
            <person name="Liu Z."/>
            <person name="Lyons E."/>
            <person name="Wicker T."/>
            <person name="Salzberg S.L."/>
            <person name="Devos K.M."/>
            <person name="Dvorak J."/>
        </authorList>
    </citation>
    <scope>NUCLEOTIDE SEQUENCE [LARGE SCALE GENOMIC DNA]</scope>
    <source>
        <strain evidence="5">cv. AL8/78</strain>
    </source>
</reference>
<dbReference type="GO" id="GO:0009736">
    <property type="term" value="P:cytokinin-activated signaling pathway"/>
    <property type="evidence" value="ECO:0007669"/>
    <property type="project" value="InterPro"/>
</dbReference>
<dbReference type="AlphaFoldDB" id="A0A453Q7P9"/>
<dbReference type="Pfam" id="PF00072">
    <property type="entry name" value="Response_reg"/>
    <property type="match status" value="1"/>
</dbReference>
<evidence type="ECO:0000313" key="6">
    <source>
        <dbReference type="Proteomes" id="UP000015105"/>
    </source>
</evidence>